<dbReference type="InterPro" id="IPR013154">
    <property type="entry name" value="ADH-like_N"/>
</dbReference>
<dbReference type="InterPro" id="IPR050700">
    <property type="entry name" value="YIM1/Zinc_Alcohol_DH_Fams"/>
</dbReference>
<dbReference type="RefSeq" id="WP_212010553.1">
    <property type="nucleotide sequence ID" value="NZ_JAAFYZ010000060.1"/>
</dbReference>
<keyword evidence="3" id="KW-1185">Reference proteome</keyword>
<dbReference type="Gene3D" id="3.40.50.720">
    <property type="entry name" value="NAD(P)-binding Rossmann-like Domain"/>
    <property type="match status" value="1"/>
</dbReference>
<dbReference type="PANTHER" id="PTHR11695:SF294">
    <property type="entry name" value="RETICULON-4-INTERACTING PROTEIN 1, MITOCHONDRIAL"/>
    <property type="match status" value="1"/>
</dbReference>
<name>A0ABS5KSG3_9ACTN</name>
<dbReference type="SUPFAM" id="SSF51735">
    <property type="entry name" value="NAD(P)-binding Rossmann-fold domains"/>
    <property type="match status" value="1"/>
</dbReference>
<dbReference type="InterPro" id="IPR011032">
    <property type="entry name" value="GroES-like_sf"/>
</dbReference>
<dbReference type="Pfam" id="PF13602">
    <property type="entry name" value="ADH_zinc_N_2"/>
    <property type="match status" value="1"/>
</dbReference>
<evidence type="ECO:0000313" key="2">
    <source>
        <dbReference type="EMBL" id="MBS2548976.1"/>
    </source>
</evidence>
<dbReference type="Proteomes" id="UP000730482">
    <property type="component" value="Unassembled WGS sequence"/>
</dbReference>
<organism evidence="2 3">
    <name type="scientific">Catenulispora pinistramenti</name>
    <dbReference type="NCBI Taxonomy" id="2705254"/>
    <lineage>
        <taxon>Bacteria</taxon>
        <taxon>Bacillati</taxon>
        <taxon>Actinomycetota</taxon>
        <taxon>Actinomycetes</taxon>
        <taxon>Catenulisporales</taxon>
        <taxon>Catenulisporaceae</taxon>
        <taxon>Catenulispora</taxon>
    </lineage>
</organism>
<sequence>MKAIRFHAYGGPGVLRYEETERPEPAAGEVLIKVSATSFNPADAGIRAGYLQQVFPISLPHIPGLDVAGRVAALGEGVTRWKVGDAVFGFLSMVRDGAAAEYVATPADVLAPAPTSIPLQEAAALPAAALTAWQALSEHAELQPGARILINGAGGGVGGYAVQLAKRAGAHVIATASPRSAEAVRAHGADEIIDYTATAPAEAISEPVDVVLSLVAGPGSDTEALTALIRDAGVIVTTATPATGDPDRAVRAVAMQLRTDAEQLTELAKLVDAGELAVEISATRPLSETAAVHELSAGGGIHGKVLLVPSSAAR</sequence>
<reference evidence="2 3" key="1">
    <citation type="submission" date="2020-02" db="EMBL/GenBank/DDBJ databases">
        <title>Acidophilic actinobacteria isolated from forest soil.</title>
        <authorList>
            <person name="Golinska P."/>
        </authorList>
    </citation>
    <scope>NUCLEOTIDE SEQUENCE [LARGE SCALE GENOMIC DNA]</scope>
    <source>
        <strain evidence="2 3">NL8</strain>
    </source>
</reference>
<protein>
    <submittedName>
        <fullName evidence="2">NADP-dependent oxidoreductase</fullName>
    </submittedName>
</protein>
<comment type="caution">
    <text evidence="2">The sequence shown here is derived from an EMBL/GenBank/DDBJ whole genome shotgun (WGS) entry which is preliminary data.</text>
</comment>
<dbReference type="EMBL" id="JAAFYZ010000060">
    <property type="protein sequence ID" value="MBS2548976.1"/>
    <property type="molecule type" value="Genomic_DNA"/>
</dbReference>
<dbReference type="InterPro" id="IPR020843">
    <property type="entry name" value="ER"/>
</dbReference>
<dbReference type="CDD" id="cd05289">
    <property type="entry name" value="MDR_like_2"/>
    <property type="match status" value="1"/>
</dbReference>
<feature type="domain" description="Enoyl reductase (ER)" evidence="1">
    <location>
        <begin position="10"/>
        <end position="307"/>
    </location>
</feature>
<proteinExistence type="predicted"/>
<evidence type="ECO:0000313" key="3">
    <source>
        <dbReference type="Proteomes" id="UP000730482"/>
    </source>
</evidence>
<gene>
    <name evidence="2" type="ORF">KGQ19_19095</name>
</gene>
<evidence type="ECO:0000259" key="1">
    <source>
        <dbReference type="SMART" id="SM00829"/>
    </source>
</evidence>
<dbReference type="SUPFAM" id="SSF50129">
    <property type="entry name" value="GroES-like"/>
    <property type="match status" value="1"/>
</dbReference>
<dbReference type="PANTHER" id="PTHR11695">
    <property type="entry name" value="ALCOHOL DEHYDROGENASE RELATED"/>
    <property type="match status" value="1"/>
</dbReference>
<dbReference type="SMART" id="SM00829">
    <property type="entry name" value="PKS_ER"/>
    <property type="match status" value="1"/>
</dbReference>
<dbReference type="Pfam" id="PF08240">
    <property type="entry name" value="ADH_N"/>
    <property type="match status" value="1"/>
</dbReference>
<dbReference type="Gene3D" id="3.90.180.10">
    <property type="entry name" value="Medium-chain alcohol dehydrogenases, catalytic domain"/>
    <property type="match status" value="1"/>
</dbReference>
<accession>A0ABS5KSG3</accession>
<dbReference type="InterPro" id="IPR036291">
    <property type="entry name" value="NAD(P)-bd_dom_sf"/>
</dbReference>